<keyword evidence="4" id="KW-0227">DNA damage</keyword>
<keyword evidence="5" id="KW-0378">Hydrolase</keyword>
<evidence type="ECO:0000256" key="12">
    <source>
        <dbReference type="SAM" id="MobiDB-lite"/>
    </source>
</evidence>
<protein>
    <recommendedName>
        <fullName evidence="3">DNA-(apurinic or apyrimidinic site) lyase</fullName>
        <ecNumber evidence="3">4.2.99.18</ecNumber>
    </recommendedName>
</protein>
<dbReference type="GO" id="GO:0006285">
    <property type="term" value="P:base-excision repair, AP site formation"/>
    <property type="evidence" value="ECO:0007669"/>
    <property type="project" value="TreeGrafter"/>
</dbReference>
<keyword evidence="7" id="KW-0456">Lyase</keyword>
<dbReference type="GO" id="GO:0006289">
    <property type="term" value="P:nucleotide-excision repair"/>
    <property type="evidence" value="ECO:0007669"/>
    <property type="project" value="InterPro"/>
</dbReference>
<sequence length="585" mass="64731">MRWHRLSISPHELRLESTLQNGQCFGWRRVGLEPVWVGVLGRRVLALRQTETDCLFRCLGALPPLPPSPRPPAAADGVRTLRSELEEYFQLATPLAPLYAHWTARDPRMLAVCEALPGMRVLRQEPVECLFSFICSSNNNIGRIGGMLQALRRTLGEQIPLSPPPSLAESCGEEERACELAMAAYLEGEPHFYTFPTAEAFAAASEAELRALGMGYRAAFVRRTAELLCERGLEWLYGLRQISDVKTVRSELVECHGVGPKVADCVALFSLDSIEAIPVDTHVWDIAVRDMDPSLGECKSLTPTVYDRVGDLFRQKYGSHAGWAHSLLFAAELPQFVKLLPEQLQTEMADFKAERRAIKQEAVEKKAYAKSQEARAKVLSEGSNSPSTLTKVKQKHGMAGTGGSSVDRMSTPLKIELQTAMAESNTSDTRMIRQETTVETTYVRRHDTHGKTKVRNEEPDCRIAKTRVKRRKGKAGNSTTTDDVDASLEVDLLTEKVELMTDKIAIKQEAMKMKAEVHVNAAFSHEGSTLSQANTRQGKQRKGSARSGIRSADAVDIPLKRAHVPKNSSRASKGTRSNKADADVL</sequence>
<dbReference type="GO" id="GO:0140078">
    <property type="term" value="F:class I DNA-(apurinic or apyrimidinic site) endonuclease activity"/>
    <property type="evidence" value="ECO:0007669"/>
    <property type="project" value="UniProtKB-EC"/>
</dbReference>
<dbReference type="Gene3D" id="3.30.310.40">
    <property type="match status" value="1"/>
</dbReference>
<keyword evidence="10" id="KW-0326">Glycosidase</keyword>
<organism evidence="14 15">
    <name type="scientific">Prymnesium parvum</name>
    <name type="common">Toxic golden alga</name>
    <dbReference type="NCBI Taxonomy" id="97485"/>
    <lineage>
        <taxon>Eukaryota</taxon>
        <taxon>Haptista</taxon>
        <taxon>Haptophyta</taxon>
        <taxon>Prymnesiophyceae</taxon>
        <taxon>Prymnesiales</taxon>
        <taxon>Prymnesiaceae</taxon>
        <taxon>Prymnesium</taxon>
    </lineage>
</organism>
<dbReference type="SUPFAM" id="SSF48150">
    <property type="entry name" value="DNA-glycosylase"/>
    <property type="match status" value="1"/>
</dbReference>
<proteinExistence type="inferred from homology"/>
<dbReference type="Gene3D" id="1.10.1670.10">
    <property type="entry name" value="Helix-hairpin-Helix base-excision DNA repair enzymes (C-terminal)"/>
    <property type="match status" value="1"/>
</dbReference>
<comment type="catalytic activity">
    <reaction evidence="11">
        <text>2'-deoxyribonucleotide-(2'-deoxyribose 5'-phosphate)-2'-deoxyribonucleotide-DNA = a 3'-end 2'-deoxyribonucleotide-(2,3-dehydro-2,3-deoxyribose 5'-phosphate)-DNA + a 5'-end 5'-phospho-2'-deoxyribonucleoside-DNA + H(+)</text>
        <dbReference type="Rhea" id="RHEA:66592"/>
        <dbReference type="Rhea" id="RHEA-COMP:13180"/>
        <dbReference type="Rhea" id="RHEA-COMP:16897"/>
        <dbReference type="Rhea" id="RHEA-COMP:17067"/>
        <dbReference type="ChEBI" id="CHEBI:15378"/>
        <dbReference type="ChEBI" id="CHEBI:136412"/>
        <dbReference type="ChEBI" id="CHEBI:157695"/>
        <dbReference type="ChEBI" id="CHEBI:167181"/>
        <dbReference type="EC" id="4.2.99.18"/>
    </reaction>
</comment>
<dbReference type="Gene3D" id="1.10.340.30">
    <property type="entry name" value="Hypothetical protein, domain 2"/>
    <property type="match status" value="1"/>
</dbReference>
<feature type="compositionally biased region" description="Polar residues" evidence="12">
    <location>
        <begin position="566"/>
        <end position="577"/>
    </location>
</feature>
<keyword evidence="15" id="KW-1185">Reference proteome</keyword>
<evidence type="ECO:0000313" key="14">
    <source>
        <dbReference type="EMBL" id="KAL1499414.1"/>
    </source>
</evidence>
<name>A0AB34IH22_PRYPA</name>
<keyword evidence="6" id="KW-0234">DNA repair</keyword>
<evidence type="ECO:0000259" key="13">
    <source>
        <dbReference type="SMART" id="SM00478"/>
    </source>
</evidence>
<dbReference type="Pfam" id="PF07934">
    <property type="entry name" value="OGG_N"/>
    <property type="match status" value="1"/>
</dbReference>
<dbReference type="GO" id="GO:0005634">
    <property type="term" value="C:nucleus"/>
    <property type="evidence" value="ECO:0007669"/>
    <property type="project" value="UniProtKB-SubCell"/>
</dbReference>
<evidence type="ECO:0000256" key="6">
    <source>
        <dbReference type="ARBA" id="ARBA00023204"/>
    </source>
</evidence>
<feature type="region of interest" description="Disordered" evidence="12">
    <location>
        <begin position="376"/>
        <end position="409"/>
    </location>
</feature>
<evidence type="ECO:0000256" key="5">
    <source>
        <dbReference type="ARBA" id="ARBA00022801"/>
    </source>
</evidence>
<comment type="similarity">
    <text evidence="2">Belongs to the type-1 OGG1 family.</text>
</comment>
<keyword evidence="8" id="KW-0539">Nucleus</keyword>
<evidence type="ECO:0000256" key="11">
    <source>
        <dbReference type="ARBA" id="ARBA00044632"/>
    </source>
</evidence>
<dbReference type="SUPFAM" id="SSF55945">
    <property type="entry name" value="TATA-box binding protein-like"/>
    <property type="match status" value="1"/>
</dbReference>
<dbReference type="EMBL" id="JBGBPQ010000025">
    <property type="protein sequence ID" value="KAL1499414.1"/>
    <property type="molecule type" value="Genomic_DNA"/>
</dbReference>
<dbReference type="Pfam" id="PF00730">
    <property type="entry name" value="HhH-GPD"/>
    <property type="match status" value="1"/>
</dbReference>
<dbReference type="InterPro" id="IPR003265">
    <property type="entry name" value="HhH-GPD_domain"/>
</dbReference>
<feature type="compositionally biased region" description="Polar residues" evidence="12">
    <location>
        <begin position="381"/>
        <end position="391"/>
    </location>
</feature>
<evidence type="ECO:0000256" key="7">
    <source>
        <dbReference type="ARBA" id="ARBA00023239"/>
    </source>
</evidence>
<comment type="subcellular location">
    <subcellularLocation>
        <location evidence="1">Nucleus</location>
    </subcellularLocation>
</comment>
<dbReference type="AlphaFoldDB" id="A0AB34IH22"/>
<reference evidence="14 15" key="1">
    <citation type="journal article" date="2024" name="Science">
        <title>Giant polyketide synthase enzymes in the biosynthesis of giant marine polyether toxins.</title>
        <authorList>
            <person name="Fallon T.R."/>
            <person name="Shende V.V."/>
            <person name="Wierzbicki I.H."/>
            <person name="Pendleton A.L."/>
            <person name="Watervoot N.F."/>
            <person name="Auber R.P."/>
            <person name="Gonzalez D.J."/>
            <person name="Wisecaver J.H."/>
            <person name="Moore B.S."/>
        </authorList>
    </citation>
    <scope>NUCLEOTIDE SEQUENCE [LARGE SCALE GENOMIC DNA]</scope>
    <source>
        <strain evidence="14 15">12B1</strain>
    </source>
</reference>
<feature type="region of interest" description="Disordered" evidence="12">
    <location>
        <begin position="526"/>
        <end position="585"/>
    </location>
</feature>
<evidence type="ECO:0000256" key="3">
    <source>
        <dbReference type="ARBA" id="ARBA00012720"/>
    </source>
</evidence>
<dbReference type="PANTHER" id="PTHR10242">
    <property type="entry name" value="8-OXOGUANINE DNA GLYCOSYLASE"/>
    <property type="match status" value="1"/>
</dbReference>
<evidence type="ECO:0000256" key="8">
    <source>
        <dbReference type="ARBA" id="ARBA00023242"/>
    </source>
</evidence>
<evidence type="ECO:0000256" key="1">
    <source>
        <dbReference type="ARBA" id="ARBA00004123"/>
    </source>
</evidence>
<keyword evidence="9" id="KW-0511">Multifunctional enzyme</keyword>
<gene>
    <name evidence="14" type="ORF">AB1Y20_011619</name>
</gene>
<dbReference type="InterPro" id="IPR012904">
    <property type="entry name" value="OGG_N"/>
</dbReference>
<accession>A0AB34IH22</accession>
<comment type="caution">
    <text evidence="14">The sequence shown here is derived from an EMBL/GenBank/DDBJ whole genome shotgun (WGS) entry which is preliminary data.</text>
</comment>
<dbReference type="InterPro" id="IPR023170">
    <property type="entry name" value="HhH_base_excis_C"/>
</dbReference>
<evidence type="ECO:0000256" key="4">
    <source>
        <dbReference type="ARBA" id="ARBA00022763"/>
    </source>
</evidence>
<dbReference type="GO" id="GO:0003684">
    <property type="term" value="F:damaged DNA binding"/>
    <property type="evidence" value="ECO:0007669"/>
    <property type="project" value="InterPro"/>
</dbReference>
<dbReference type="FunFam" id="1.10.1670.10:FF:000005">
    <property type="entry name" value="N-glycosylase/DNA lyase OGG1"/>
    <property type="match status" value="1"/>
</dbReference>
<dbReference type="EC" id="4.2.99.18" evidence="3"/>
<evidence type="ECO:0000313" key="15">
    <source>
        <dbReference type="Proteomes" id="UP001515480"/>
    </source>
</evidence>
<dbReference type="PANTHER" id="PTHR10242:SF2">
    <property type="entry name" value="N-GLYCOSYLASE_DNA LYASE"/>
    <property type="match status" value="1"/>
</dbReference>
<dbReference type="InterPro" id="IPR052054">
    <property type="entry name" value="Oxidative_DNA_repair_enzyme"/>
</dbReference>
<dbReference type="SMART" id="SM00478">
    <property type="entry name" value="ENDO3c"/>
    <property type="match status" value="1"/>
</dbReference>
<dbReference type="InterPro" id="IPR011257">
    <property type="entry name" value="DNA_glycosylase"/>
</dbReference>
<feature type="domain" description="HhH-GPD" evidence="13">
    <location>
        <begin position="175"/>
        <end position="333"/>
    </location>
</feature>
<evidence type="ECO:0000256" key="10">
    <source>
        <dbReference type="ARBA" id="ARBA00023295"/>
    </source>
</evidence>
<evidence type="ECO:0000256" key="9">
    <source>
        <dbReference type="ARBA" id="ARBA00023268"/>
    </source>
</evidence>
<feature type="compositionally biased region" description="Polar residues" evidence="12">
    <location>
        <begin position="526"/>
        <end position="537"/>
    </location>
</feature>
<dbReference type="Proteomes" id="UP001515480">
    <property type="component" value="Unassembled WGS sequence"/>
</dbReference>
<dbReference type="GO" id="GO:0034039">
    <property type="term" value="F:8-oxo-7,8-dihydroguanine DNA N-glycosylase activity"/>
    <property type="evidence" value="ECO:0007669"/>
    <property type="project" value="TreeGrafter"/>
</dbReference>
<evidence type="ECO:0000256" key="2">
    <source>
        <dbReference type="ARBA" id="ARBA00010679"/>
    </source>
</evidence>